<keyword evidence="4" id="KW-0539">Nucleus</keyword>
<dbReference type="InterPro" id="IPR018607">
    <property type="entry name" value="Ctf8"/>
</dbReference>
<dbReference type="GO" id="GO:0003677">
    <property type="term" value="F:DNA binding"/>
    <property type="evidence" value="ECO:0007669"/>
    <property type="project" value="UniProtKB-KW"/>
</dbReference>
<reference evidence="7" key="1">
    <citation type="submission" date="2014-12" db="EMBL/GenBank/DDBJ databases">
        <title>Insight into the proteome of Arion vulgaris.</title>
        <authorList>
            <person name="Aradska J."/>
            <person name="Bulat T."/>
            <person name="Smidak R."/>
            <person name="Sarate P."/>
            <person name="Gangsoo J."/>
            <person name="Sialana F."/>
            <person name="Bilban M."/>
            <person name="Lubec G."/>
        </authorList>
    </citation>
    <scope>NUCLEOTIDE SEQUENCE</scope>
    <source>
        <tissue evidence="7">Skin</tissue>
    </source>
</reference>
<dbReference type="EMBL" id="HACG01002269">
    <property type="protein sequence ID" value="CEK49134.1"/>
    <property type="molecule type" value="Transcribed_RNA"/>
</dbReference>
<evidence type="ECO:0000256" key="2">
    <source>
        <dbReference type="ARBA" id="ARBA00022705"/>
    </source>
</evidence>
<sequence>MVQIAIKIPGKTGDCQEWTIVEFQGDLETRHPVPLSGKFIGDLHFTDKDAPVLIIGHHILHGKVITLEKPLAVIAKSSDDLDHTIVSNMEMTREQDSDVHSKKKTCYHVQAIIRTKILFKTRPKPIIAHVPKKL</sequence>
<keyword evidence="3" id="KW-0238">DNA-binding</keyword>
<proteinExistence type="inferred from homology"/>
<evidence type="ECO:0000256" key="1">
    <source>
        <dbReference type="ARBA" id="ARBA00004123"/>
    </source>
</evidence>
<accession>A0A0B6XZ03</accession>
<evidence type="ECO:0000256" key="5">
    <source>
        <dbReference type="ARBA" id="ARBA00023306"/>
    </source>
</evidence>
<evidence type="ECO:0000256" key="4">
    <source>
        <dbReference type="ARBA" id="ARBA00023242"/>
    </source>
</evidence>
<dbReference type="Pfam" id="PF09696">
    <property type="entry name" value="Ctf8"/>
    <property type="match status" value="1"/>
</dbReference>
<comment type="similarity">
    <text evidence="6">Belongs to the CTF8 family.</text>
</comment>
<protein>
    <recommendedName>
        <fullName evidence="8">Chromosome transmission fidelity protein 8 homolog</fullName>
    </recommendedName>
</protein>
<keyword evidence="5" id="KW-0131">Cell cycle</keyword>
<dbReference type="GO" id="GO:0007064">
    <property type="term" value="P:mitotic sister chromatid cohesion"/>
    <property type="evidence" value="ECO:0007669"/>
    <property type="project" value="InterPro"/>
</dbReference>
<keyword evidence="2" id="KW-0235">DNA replication</keyword>
<gene>
    <name evidence="7" type="primary">ORF6551</name>
</gene>
<dbReference type="AlphaFoldDB" id="A0A0B6XZ03"/>
<dbReference type="PANTHER" id="PTHR28605:SF1">
    <property type="entry name" value="CHROMOSOME TRANSMISSION FIDELITY FACTOR 8"/>
    <property type="match status" value="1"/>
</dbReference>
<dbReference type="PANTHER" id="PTHR28605">
    <property type="entry name" value="CTF8, CHROMOSOME TRANSMISSION FIDELITY FACTOR 8 HOMOLOG (S. CEREVISIAE)"/>
    <property type="match status" value="1"/>
</dbReference>
<evidence type="ECO:0000256" key="6">
    <source>
        <dbReference type="ARBA" id="ARBA00038447"/>
    </source>
</evidence>
<dbReference type="GO" id="GO:0006260">
    <property type="term" value="P:DNA replication"/>
    <property type="evidence" value="ECO:0007669"/>
    <property type="project" value="UniProtKB-KW"/>
</dbReference>
<organism evidence="7">
    <name type="scientific">Arion vulgaris</name>
    <dbReference type="NCBI Taxonomy" id="1028688"/>
    <lineage>
        <taxon>Eukaryota</taxon>
        <taxon>Metazoa</taxon>
        <taxon>Spiralia</taxon>
        <taxon>Lophotrochozoa</taxon>
        <taxon>Mollusca</taxon>
        <taxon>Gastropoda</taxon>
        <taxon>Heterobranchia</taxon>
        <taxon>Euthyneura</taxon>
        <taxon>Panpulmonata</taxon>
        <taxon>Eupulmonata</taxon>
        <taxon>Stylommatophora</taxon>
        <taxon>Helicina</taxon>
        <taxon>Arionoidea</taxon>
        <taxon>Arionidae</taxon>
        <taxon>Arion</taxon>
    </lineage>
</organism>
<evidence type="ECO:0008006" key="8">
    <source>
        <dbReference type="Google" id="ProtNLM"/>
    </source>
</evidence>
<name>A0A0B6XZ03_9EUPU</name>
<dbReference type="GO" id="GO:0031390">
    <property type="term" value="C:Ctf18 RFC-like complex"/>
    <property type="evidence" value="ECO:0007669"/>
    <property type="project" value="InterPro"/>
</dbReference>
<comment type="subcellular location">
    <subcellularLocation>
        <location evidence="1">Nucleus</location>
    </subcellularLocation>
</comment>
<evidence type="ECO:0000313" key="7">
    <source>
        <dbReference type="EMBL" id="CEK49134.1"/>
    </source>
</evidence>
<evidence type="ECO:0000256" key="3">
    <source>
        <dbReference type="ARBA" id="ARBA00023125"/>
    </source>
</evidence>